<dbReference type="PROSITE" id="PS01040">
    <property type="entry name" value="SBP_BACTERIAL_5"/>
    <property type="match status" value="1"/>
</dbReference>
<feature type="domain" description="Solute-binding protein family 5" evidence="3">
    <location>
        <begin position="99"/>
        <end position="488"/>
    </location>
</feature>
<dbReference type="InterPro" id="IPR023765">
    <property type="entry name" value="SBP_5_CS"/>
</dbReference>
<dbReference type="CDD" id="cd08506">
    <property type="entry name" value="PBP2_clavulanate_OppA2"/>
    <property type="match status" value="1"/>
</dbReference>
<dbReference type="InterPro" id="IPR030678">
    <property type="entry name" value="Peptide/Ni-bd"/>
</dbReference>
<comment type="similarity">
    <text evidence="1">Belongs to the bacterial solute-binding protein 5 family.</text>
</comment>
<evidence type="ECO:0000256" key="2">
    <source>
        <dbReference type="ARBA" id="ARBA00022729"/>
    </source>
</evidence>
<keyword evidence="2" id="KW-0732">Signal</keyword>
<dbReference type="Pfam" id="PF00496">
    <property type="entry name" value="SBP_bac_5"/>
    <property type="match status" value="1"/>
</dbReference>
<dbReference type="Gene3D" id="3.10.105.10">
    <property type="entry name" value="Dipeptide-binding Protein, Domain 3"/>
    <property type="match status" value="1"/>
</dbReference>
<reference evidence="4" key="1">
    <citation type="submission" date="2020-05" db="EMBL/GenBank/DDBJ databases">
        <authorList>
            <person name="Chiriac C."/>
            <person name="Salcher M."/>
            <person name="Ghai R."/>
            <person name="Kavagutti S V."/>
        </authorList>
    </citation>
    <scope>NUCLEOTIDE SEQUENCE</scope>
</reference>
<dbReference type="EMBL" id="CAFBSG010000014">
    <property type="protein sequence ID" value="CAB5240678.1"/>
    <property type="molecule type" value="Genomic_DNA"/>
</dbReference>
<dbReference type="SUPFAM" id="SSF53850">
    <property type="entry name" value="Periplasmic binding protein-like II"/>
    <property type="match status" value="1"/>
</dbReference>
<dbReference type="GO" id="GO:0043190">
    <property type="term" value="C:ATP-binding cassette (ABC) transporter complex"/>
    <property type="evidence" value="ECO:0007669"/>
    <property type="project" value="InterPro"/>
</dbReference>
<name>A0A6J7XW24_9ZZZZ</name>
<dbReference type="InterPro" id="IPR000914">
    <property type="entry name" value="SBP_5_dom"/>
</dbReference>
<dbReference type="Gene3D" id="3.40.190.10">
    <property type="entry name" value="Periplasmic binding protein-like II"/>
    <property type="match status" value="1"/>
</dbReference>
<evidence type="ECO:0000256" key="1">
    <source>
        <dbReference type="ARBA" id="ARBA00005695"/>
    </source>
</evidence>
<sequence length="577" mass="62113">MRKRSIILVSMLATATLLLSACGGSSDSNSSAGSDTTTKGSFAAYDETKAGGILKFVAAGAGGTLDPKVNYTAQYWQLYQASYDGLLAFKYADDEGSFEVVPDLAEALPEITNDGKTLTFTLRKGIKFSDGTDVTVADVKASFERIFTVSSPTAGGFYNGIVGADACLKKPAGCKLDAGVVVDPATNSVVINLIAPDETIISKLAVPHAVINPAGSPTTDAGTTIIPTTGPYMYKSYDPNKSLIMVRNPYFKEWSHDAQPQGYPDEIHYTFGLTATAQVTAVENDQANWGYDPIPSDRLNEIGTKYADQVHVNPLTAMWYLPMNVNLAPFNNLKARQAVNYALDRAAMVKIFGGDKLAAPVCSFLPPGFPGHEDYCQYTVGGTPEAPATAWTAPDLAKAKALVEESGTKGQAVGIVVSDDEVNKQMGEYIQSVLNQIGYKATLKPISGNIQFTYIQNTKNKVQISLSQWYQDYPAASDFLYILLSCGSFTPGSDSSINMAGYCNKALDVKMQKAMDLGLTDPAAANKLWASIDKEVMADAPVAVAFTPKQLDFISKSTKNYHFSKQYKMFVSQIQLK</sequence>
<dbReference type="PIRSF" id="PIRSF002741">
    <property type="entry name" value="MppA"/>
    <property type="match status" value="1"/>
</dbReference>
<accession>A0A6J7XW24</accession>
<dbReference type="PROSITE" id="PS51257">
    <property type="entry name" value="PROKAR_LIPOPROTEIN"/>
    <property type="match status" value="1"/>
</dbReference>
<protein>
    <submittedName>
        <fullName evidence="4">Unannotated protein</fullName>
    </submittedName>
</protein>
<proteinExistence type="inferred from homology"/>
<evidence type="ECO:0000313" key="4">
    <source>
        <dbReference type="EMBL" id="CAB5240678.1"/>
    </source>
</evidence>
<dbReference type="PANTHER" id="PTHR30290">
    <property type="entry name" value="PERIPLASMIC BINDING COMPONENT OF ABC TRANSPORTER"/>
    <property type="match status" value="1"/>
</dbReference>
<dbReference type="InterPro" id="IPR039424">
    <property type="entry name" value="SBP_5"/>
</dbReference>
<dbReference type="GO" id="GO:0042597">
    <property type="term" value="C:periplasmic space"/>
    <property type="evidence" value="ECO:0007669"/>
    <property type="project" value="UniProtKB-ARBA"/>
</dbReference>
<organism evidence="4">
    <name type="scientific">freshwater metagenome</name>
    <dbReference type="NCBI Taxonomy" id="449393"/>
    <lineage>
        <taxon>unclassified sequences</taxon>
        <taxon>metagenomes</taxon>
        <taxon>ecological metagenomes</taxon>
    </lineage>
</organism>
<gene>
    <name evidence="4" type="ORF">UFOPK3554_00990</name>
</gene>
<dbReference type="AlphaFoldDB" id="A0A6J7XW24"/>
<dbReference type="GO" id="GO:0015833">
    <property type="term" value="P:peptide transport"/>
    <property type="evidence" value="ECO:0007669"/>
    <property type="project" value="TreeGrafter"/>
</dbReference>
<dbReference type="GO" id="GO:1904680">
    <property type="term" value="F:peptide transmembrane transporter activity"/>
    <property type="evidence" value="ECO:0007669"/>
    <property type="project" value="TreeGrafter"/>
</dbReference>
<evidence type="ECO:0000259" key="3">
    <source>
        <dbReference type="Pfam" id="PF00496"/>
    </source>
</evidence>